<organism evidence="1 2">
    <name type="scientific">Rhodopseudomonas rhenobacensis</name>
    <dbReference type="NCBI Taxonomy" id="87461"/>
    <lineage>
        <taxon>Bacteria</taxon>
        <taxon>Pseudomonadati</taxon>
        <taxon>Pseudomonadota</taxon>
        <taxon>Alphaproteobacteria</taxon>
        <taxon>Hyphomicrobiales</taxon>
        <taxon>Nitrobacteraceae</taxon>
        <taxon>Rhodopseudomonas</taxon>
    </lineage>
</organism>
<comment type="caution">
    <text evidence="1">The sequence shown here is derived from an EMBL/GenBank/DDBJ whole genome shotgun (WGS) entry which is preliminary data.</text>
</comment>
<sequence>MSEEIIKSTQNKIAEVKQAFGAPGDWGYDDPKGQALYGLYNFGATLAAHAPAAAADTRDAVRYRWLRSRDVGTIYDGGVFVGKTPGNLVLSGIHLDAAVDAARIAEQSPDAGE</sequence>
<gene>
    <name evidence="1" type="ORF">HNR60_001513</name>
</gene>
<protein>
    <submittedName>
        <fullName evidence="1">Uncharacterized protein</fullName>
    </submittedName>
</protein>
<reference evidence="1 2" key="1">
    <citation type="submission" date="2020-08" db="EMBL/GenBank/DDBJ databases">
        <title>Genomic Encyclopedia of Type Strains, Phase IV (KMG-IV): sequencing the most valuable type-strain genomes for metagenomic binning, comparative biology and taxonomic classification.</title>
        <authorList>
            <person name="Goeker M."/>
        </authorList>
    </citation>
    <scope>NUCLEOTIDE SEQUENCE [LARGE SCALE GENOMIC DNA]</scope>
    <source>
        <strain evidence="1 2">DSM 12706</strain>
    </source>
</reference>
<evidence type="ECO:0000313" key="1">
    <source>
        <dbReference type="EMBL" id="MBB5046765.1"/>
    </source>
</evidence>
<dbReference type="EMBL" id="JACHIH010000006">
    <property type="protein sequence ID" value="MBB5046765.1"/>
    <property type="molecule type" value="Genomic_DNA"/>
</dbReference>
<dbReference type="Proteomes" id="UP000542353">
    <property type="component" value="Unassembled WGS sequence"/>
</dbReference>
<proteinExistence type="predicted"/>
<dbReference type="AlphaFoldDB" id="A0A7W7Z2C9"/>
<name>A0A7W7Z2C9_9BRAD</name>
<dbReference type="RefSeq" id="WP_184255976.1">
    <property type="nucleotide sequence ID" value="NZ_JACHIH010000006.1"/>
</dbReference>
<evidence type="ECO:0000313" key="2">
    <source>
        <dbReference type="Proteomes" id="UP000542353"/>
    </source>
</evidence>
<keyword evidence="2" id="KW-1185">Reference proteome</keyword>
<accession>A0A7W7Z2C9</accession>